<protein>
    <recommendedName>
        <fullName evidence="2">ABM domain-containing protein</fullName>
    </recommendedName>
</protein>
<gene>
    <name evidence="3" type="ORF">EI77_02313</name>
</gene>
<dbReference type="AlphaFoldDB" id="A0A4R7RZ97"/>
<dbReference type="PROSITE" id="PS51725">
    <property type="entry name" value="ABM"/>
    <property type="match status" value="1"/>
</dbReference>
<dbReference type="OrthoDB" id="1494254at2"/>
<dbReference type="EMBL" id="SOCA01000003">
    <property type="protein sequence ID" value="TDU71191.1"/>
    <property type="molecule type" value="Genomic_DNA"/>
</dbReference>
<dbReference type="Pfam" id="PF03992">
    <property type="entry name" value="ABM"/>
    <property type="match status" value="1"/>
</dbReference>
<evidence type="ECO:0000256" key="1">
    <source>
        <dbReference type="SAM" id="Phobius"/>
    </source>
</evidence>
<keyword evidence="1" id="KW-0472">Membrane</keyword>
<evidence type="ECO:0000313" key="3">
    <source>
        <dbReference type="EMBL" id="TDU71191.1"/>
    </source>
</evidence>
<keyword evidence="4" id="KW-1185">Reference proteome</keyword>
<evidence type="ECO:0000259" key="2">
    <source>
        <dbReference type="PROSITE" id="PS51725"/>
    </source>
</evidence>
<dbReference type="SUPFAM" id="SSF54909">
    <property type="entry name" value="Dimeric alpha+beta barrel"/>
    <property type="match status" value="1"/>
</dbReference>
<name>A0A4R7RZ97_9BACT</name>
<keyword evidence="1" id="KW-1133">Transmembrane helix</keyword>
<dbReference type="PANTHER" id="PTHR40057:SF1">
    <property type="entry name" value="SLR1162 PROTEIN"/>
    <property type="match status" value="1"/>
</dbReference>
<dbReference type="InterPro" id="IPR011008">
    <property type="entry name" value="Dimeric_a/b-barrel"/>
</dbReference>
<feature type="transmembrane region" description="Helical" evidence="1">
    <location>
        <begin position="143"/>
        <end position="162"/>
    </location>
</feature>
<evidence type="ECO:0000313" key="4">
    <source>
        <dbReference type="Proteomes" id="UP000295662"/>
    </source>
</evidence>
<dbReference type="InterPro" id="IPR007138">
    <property type="entry name" value="ABM_dom"/>
</dbReference>
<accession>A0A4R7RZ97</accession>
<dbReference type="Gene3D" id="3.30.70.100">
    <property type="match status" value="1"/>
</dbReference>
<dbReference type="InterPro" id="IPR038762">
    <property type="entry name" value="ABM_predict"/>
</dbReference>
<proteinExistence type="predicted"/>
<organism evidence="3 4">
    <name type="scientific">Prosthecobacter fusiformis</name>
    <dbReference type="NCBI Taxonomy" id="48464"/>
    <lineage>
        <taxon>Bacteria</taxon>
        <taxon>Pseudomonadati</taxon>
        <taxon>Verrucomicrobiota</taxon>
        <taxon>Verrucomicrobiia</taxon>
        <taxon>Verrucomicrobiales</taxon>
        <taxon>Verrucomicrobiaceae</taxon>
        <taxon>Prosthecobacter</taxon>
    </lineage>
</organism>
<feature type="domain" description="ABM" evidence="2">
    <location>
        <begin position="3"/>
        <end position="94"/>
    </location>
</feature>
<feature type="transmembrane region" description="Helical" evidence="1">
    <location>
        <begin position="116"/>
        <end position="137"/>
    </location>
</feature>
<dbReference type="PANTHER" id="PTHR40057">
    <property type="entry name" value="SLR1162 PROTEIN"/>
    <property type="match status" value="1"/>
</dbReference>
<dbReference type="RefSeq" id="WP_133795365.1">
    <property type="nucleotide sequence ID" value="NZ_SOCA01000003.1"/>
</dbReference>
<sequence>MSIHVAITRRVRPGKEAEFEERLNRFAQRSLAVEGTRGVQMLHPAPGSDNPEYGIMRTFASPQDRDAFYTSDLYLDWEKEIAHLADGTPKFRDLHGLEAWFRQPDVPRPPRWKMALATWIGVYPTSLMLGLLLAPHLHAMPKPLSALIISGCMVVCLTWLVMPTVTKLMHAWLHPRA</sequence>
<comment type="caution">
    <text evidence="3">The sequence shown here is derived from an EMBL/GenBank/DDBJ whole genome shotgun (WGS) entry which is preliminary data.</text>
</comment>
<keyword evidence="1" id="KW-0812">Transmembrane</keyword>
<dbReference type="Proteomes" id="UP000295662">
    <property type="component" value="Unassembled WGS sequence"/>
</dbReference>
<reference evidence="3 4" key="1">
    <citation type="submission" date="2019-03" db="EMBL/GenBank/DDBJ databases">
        <title>Genomic Encyclopedia of Archaeal and Bacterial Type Strains, Phase II (KMG-II): from individual species to whole genera.</title>
        <authorList>
            <person name="Goeker M."/>
        </authorList>
    </citation>
    <scope>NUCLEOTIDE SEQUENCE [LARGE SCALE GENOMIC DNA]</scope>
    <source>
        <strain evidence="3 4">ATCC 25309</strain>
    </source>
</reference>